<dbReference type="Proteomes" id="UP000189670">
    <property type="component" value="Unassembled WGS sequence"/>
</dbReference>
<evidence type="ECO:0000313" key="8">
    <source>
        <dbReference type="EMBL" id="ETR70871.1"/>
    </source>
</evidence>
<protein>
    <recommendedName>
        <fullName evidence="7">Major facilitator superfamily (MFS) profile domain-containing protein</fullName>
    </recommendedName>
</protein>
<organism evidence="8 9">
    <name type="scientific">Candidatus Magnetoglobus multicellularis str. Araruama</name>
    <dbReference type="NCBI Taxonomy" id="890399"/>
    <lineage>
        <taxon>Bacteria</taxon>
        <taxon>Pseudomonadati</taxon>
        <taxon>Thermodesulfobacteriota</taxon>
        <taxon>Desulfobacteria</taxon>
        <taxon>Desulfobacterales</taxon>
        <taxon>Desulfobacteraceae</taxon>
        <taxon>Candidatus Magnetoglobus</taxon>
    </lineage>
</organism>
<evidence type="ECO:0000256" key="5">
    <source>
        <dbReference type="ARBA" id="ARBA00023136"/>
    </source>
</evidence>
<dbReference type="InterPro" id="IPR011701">
    <property type="entry name" value="MFS"/>
</dbReference>
<name>A0A1V1P7P5_9BACT</name>
<keyword evidence="4 6" id="KW-1133">Transmembrane helix</keyword>
<dbReference type="InterPro" id="IPR020846">
    <property type="entry name" value="MFS_dom"/>
</dbReference>
<feature type="transmembrane region" description="Helical" evidence="6">
    <location>
        <begin position="36"/>
        <end position="59"/>
    </location>
</feature>
<accession>A0A1V1P7P5</accession>
<evidence type="ECO:0000256" key="3">
    <source>
        <dbReference type="ARBA" id="ARBA00022692"/>
    </source>
</evidence>
<dbReference type="SUPFAM" id="SSF103473">
    <property type="entry name" value="MFS general substrate transporter"/>
    <property type="match status" value="1"/>
</dbReference>
<feature type="transmembrane region" description="Helical" evidence="6">
    <location>
        <begin position="7"/>
        <end position="30"/>
    </location>
</feature>
<comment type="caution">
    <text evidence="8">The sequence shown here is derived from an EMBL/GenBank/DDBJ whole genome shotgun (WGS) entry which is preliminary data.</text>
</comment>
<dbReference type="EMBL" id="ATBP01000356">
    <property type="protein sequence ID" value="ETR70871.1"/>
    <property type="molecule type" value="Genomic_DNA"/>
</dbReference>
<dbReference type="InterPro" id="IPR036259">
    <property type="entry name" value="MFS_trans_sf"/>
</dbReference>
<reference evidence="9" key="1">
    <citation type="submission" date="2012-11" db="EMBL/GenBank/DDBJ databases">
        <authorList>
            <person name="Lucero-Rivera Y.E."/>
            <person name="Tovar-Ramirez D."/>
        </authorList>
    </citation>
    <scope>NUCLEOTIDE SEQUENCE [LARGE SCALE GENOMIC DNA]</scope>
    <source>
        <strain evidence="9">Araruama</strain>
    </source>
</reference>
<gene>
    <name evidence="8" type="ORF">OMM_08498</name>
</gene>
<sequence length="107" mass="11823">MNYKIFGVLFISLFSVILGVGIVTPLLPVFANDLGASGFCIGLIFGSFSMSRTVFLPIFGRLSDINGRKPFIVFGLFSYAVISIVFMYVNDPVMLVVCRFFKGLHPQ</sequence>
<keyword evidence="5 6" id="KW-0472">Membrane</keyword>
<evidence type="ECO:0000256" key="6">
    <source>
        <dbReference type="SAM" id="Phobius"/>
    </source>
</evidence>
<dbReference type="PANTHER" id="PTHR42718">
    <property type="entry name" value="MAJOR FACILITATOR SUPERFAMILY MULTIDRUG TRANSPORTER MFSC"/>
    <property type="match status" value="1"/>
</dbReference>
<dbReference type="GO" id="GO:0016020">
    <property type="term" value="C:membrane"/>
    <property type="evidence" value="ECO:0007669"/>
    <property type="project" value="UniProtKB-SubCell"/>
</dbReference>
<evidence type="ECO:0000256" key="2">
    <source>
        <dbReference type="ARBA" id="ARBA00022448"/>
    </source>
</evidence>
<dbReference type="GO" id="GO:0022857">
    <property type="term" value="F:transmembrane transporter activity"/>
    <property type="evidence" value="ECO:0007669"/>
    <property type="project" value="InterPro"/>
</dbReference>
<keyword evidence="3 6" id="KW-0812">Transmembrane</keyword>
<keyword evidence="2" id="KW-0813">Transport</keyword>
<proteinExistence type="predicted"/>
<feature type="transmembrane region" description="Helical" evidence="6">
    <location>
        <begin position="71"/>
        <end position="89"/>
    </location>
</feature>
<dbReference type="PANTHER" id="PTHR42718:SF9">
    <property type="entry name" value="MAJOR FACILITATOR SUPERFAMILY MULTIDRUG TRANSPORTER MFSC"/>
    <property type="match status" value="1"/>
</dbReference>
<evidence type="ECO:0000256" key="1">
    <source>
        <dbReference type="ARBA" id="ARBA00004141"/>
    </source>
</evidence>
<evidence type="ECO:0000313" key="9">
    <source>
        <dbReference type="Proteomes" id="UP000189670"/>
    </source>
</evidence>
<dbReference type="Gene3D" id="1.20.1250.20">
    <property type="entry name" value="MFS general substrate transporter like domains"/>
    <property type="match status" value="1"/>
</dbReference>
<evidence type="ECO:0000256" key="4">
    <source>
        <dbReference type="ARBA" id="ARBA00022989"/>
    </source>
</evidence>
<feature type="domain" description="Major facilitator superfamily (MFS) profile" evidence="7">
    <location>
        <begin position="5"/>
        <end position="107"/>
    </location>
</feature>
<evidence type="ECO:0000259" key="7">
    <source>
        <dbReference type="PROSITE" id="PS50850"/>
    </source>
</evidence>
<dbReference type="PROSITE" id="PS50850">
    <property type="entry name" value="MFS"/>
    <property type="match status" value="1"/>
</dbReference>
<comment type="subcellular location">
    <subcellularLocation>
        <location evidence="1">Membrane</location>
        <topology evidence="1">Multi-pass membrane protein</topology>
    </subcellularLocation>
</comment>
<dbReference type="AlphaFoldDB" id="A0A1V1P7P5"/>
<dbReference type="Pfam" id="PF07690">
    <property type="entry name" value="MFS_1"/>
    <property type="match status" value="1"/>
</dbReference>